<dbReference type="AlphaFoldDB" id="A0A9X3EJL2"/>
<sequence>MDVADGTLEEVTGSLRVRAAVWFSGLGRQTFAVSESVADAIEFEILGVDYRARVVTAAVSRAELEFSLALAEAPQPATPRR</sequence>
<dbReference type="Proteomes" id="UP001150924">
    <property type="component" value="Unassembled WGS sequence"/>
</dbReference>
<reference evidence="1" key="1">
    <citation type="submission" date="2022-11" db="EMBL/GenBank/DDBJ databases">
        <title>Minimal conservation of predation-associated metabolite biosynthetic gene clusters underscores biosynthetic potential of Myxococcota including descriptions for ten novel species: Archangium lansinium sp. nov., Myxococcus landrumus sp. nov., Nannocystis bai.</title>
        <authorList>
            <person name="Ahearne A."/>
            <person name="Stevens C."/>
            <person name="Phillips K."/>
        </authorList>
    </citation>
    <scope>NUCLEOTIDE SEQUENCE</scope>
    <source>
        <strain evidence="1">Na p29</strain>
    </source>
</reference>
<accession>A0A9X3EJL2</accession>
<gene>
    <name evidence="1" type="ORF">OV079_04690</name>
</gene>
<organism evidence="1 2">
    <name type="scientific">Nannocystis pusilla</name>
    <dbReference type="NCBI Taxonomy" id="889268"/>
    <lineage>
        <taxon>Bacteria</taxon>
        <taxon>Pseudomonadati</taxon>
        <taxon>Myxococcota</taxon>
        <taxon>Polyangia</taxon>
        <taxon>Nannocystales</taxon>
        <taxon>Nannocystaceae</taxon>
        <taxon>Nannocystis</taxon>
    </lineage>
</organism>
<evidence type="ECO:0000313" key="1">
    <source>
        <dbReference type="EMBL" id="MCY1004876.1"/>
    </source>
</evidence>
<dbReference type="RefSeq" id="WP_267766487.1">
    <property type="nucleotide sequence ID" value="NZ_JAPNKE010000002.1"/>
</dbReference>
<evidence type="ECO:0000313" key="2">
    <source>
        <dbReference type="Proteomes" id="UP001150924"/>
    </source>
</evidence>
<proteinExistence type="predicted"/>
<protein>
    <submittedName>
        <fullName evidence="1">Uncharacterized protein</fullName>
    </submittedName>
</protein>
<name>A0A9X3EJL2_9BACT</name>
<keyword evidence="2" id="KW-1185">Reference proteome</keyword>
<dbReference type="EMBL" id="JAPNKE010000002">
    <property type="protein sequence ID" value="MCY1004876.1"/>
    <property type="molecule type" value="Genomic_DNA"/>
</dbReference>
<comment type="caution">
    <text evidence="1">The sequence shown here is derived from an EMBL/GenBank/DDBJ whole genome shotgun (WGS) entry which is preliminary data.</text>
</comment>